<evidence type="ECO:0000313" key="1">
    <source>
        <dbReference type="EMBL" id="ADI36004.1"/>
    </source>
</evidence>
<dbReference type="HOGENOM" id="CLU_3178647_0_0_2"/>
<gene>
    <name evidence="1" type="ordered locus">Mvol_0344</name>
</gene>
<dbReference type="KEGG" id="mvo:Mvol_0344"/>
<sequence>MENYRFPHINTTICKHYSDTPNIAYGINMTIIVSESNHNDRSERDN</sequence>
<keyword evidence="2" id="KW-1185">Reference proteome</keyword>
<evidence type="ECO:0000313" key="2">
    <source>
        <dbReference type="Proteomes" id="UP000007722"/>
    </source>
</evidence>
<organism evidence="1 2">
    <name type="scientific">Methanococcus voltae (strain ATCC BAA-1334 / A3)</name>
    <dbReference type="NCBI Taxonomy" id="456320"/>
    <lineage>
        <taxon>Archaea</taxon>
        <taxon>Methanobacteriati</taxon>
        <taxon>Methanobacteriota</taxon>
        <taxon>Methanomada group</taxon>
        <taxon>Methanococci</taxon>
        <taxon>Methanococcales</taxon>
        <taxon>Methanococcaceae</taxon>
        <taxon>Methanococcus</taxon>
    </lineage>
</organism>
<dbReference type="InParanoid" id="D7DS94"/>
<dbReference type="AlphaFoldDB" id="D7DS94"/>
<name>D7DS94_METV3</name>
<accession>D7DS94</accession>
<proteinExistence type="predicted"/>
<protein>
    <submittedName>
        <fullName evidence="1">Uncharacterized protein</fullName>
    </submittedName>
</protein>
<dbReference type="EMBL" id="CP002057">
    <property type="protein sequence ID" value="ADI36004.1"/>
    <property type="molecule type" value="Genomic_DNA"/>
</dbReference>
<dbReference type="Proteomes" id="UP000007722">
    <property type="component" value="Chromosome"/>
</dbReference>
<reference evidence="1 2" key="1">
    <citation type="submission" date="2010-05" db="EMBL/GenBank/DDBJ databases">
        <title>Complete sequence of Methanococcus voltae A3.</title>
        <authorList>
            <consortium name="US DOE Joint Genome Institute"/>
            <person name="Lucas S."/>
            <person name="Copeland A."/>
            <person name="Lapidus A."/>
            <person name="Cheng J.-F."/>
            <person name="Bruce D."/>
            <person name="Goodwin L."/>
            <person name="Pitluck S."/>
            <person name="Lowry S."/>
            <person name="Clum A."/>
            <person name="Land M."/>
            <person name="Hauser L."/>
            <person name="Kyrpides N."/>
            <person name="Mikhailova N."/>
            <person name="Whitman W.B."/>
            <person name="Woyke T."/>
        </authorList>
    </citation>
    <scope>NUCLEOTIDE SEQUENCE [LARGE SCALE GENOMIC DNA]</scope>
    <source>
        <strain evidence="2">ATCC BAA-1334 / A3</strain>
    </source>
</reference>